<evidence type="ECO:0000256" key="1">
    <source>
        <dbReference type="SAM" id="MobiDB-lite"/>
    </source>
</evidence>
<proteinExistence type="predicted"/>
<keyword evidence="3" id="KW-1185">Reference proteome</keyword>
<organism evidence="4">
    <name type="scientific">Gongylonema pulchrum</name>
    <dbReference type="NCBI Taxonomy" id="637853"/>
    <lineage>
        <taxon>Eukaryota</taxon>
        <taxon>Metazoa</taxon>
        <taxon>Ecdysozoa</taxon>
        <taxon>Nematoda</taxon>
        <taxon>Chromadorea</taxon>
        <taxon>Rhabditida</taxon>
        <taxon>Spirurina</taxon>
        <taxon>Spiruromorpha</taxon>
        <taxon>Spiruroidea</taxon>
        <taxon>Gongylonematidae</taxon>
        <taxon>Gongylonema</taxon>
    </lineage>
</organism>
<sequence>MNERCAQLAEVAGENSQQTASCADAAMNLTSAVNEKSHVTVATDIVEKGSKLTGQDGASTAENSEVKRGNEQAINDTRLNVVPAGPLTRCAFDHLKSGGTQRPTSTTRKILTAEGSGVPSEPRTPPFARIDVTQMLVDNASRSGPAYRRRPIRRGPLAPFGNHRFDGGSESNSASFMENRSGGSAAENVPESEIHSEQASGTIYLLLYSRNSMLQILDVSDVTVNTPAKNHDESEASASVGHVVVAKRVRPKEAAQGLRRSTRNRVAPFRRWLGEKPIYRRDEQGKQRSRARRLRENFDAITSAVSALRLTR</sequence>
<evidence type="ECO:0000313" key="2">
    <source>
        <dbReference type="EMBL" id="VDN34429.1"/>
    </source>
</evidence>
<name>A0A183EFI1_9BILA</name>
<accession>A0A183EFI1</accession>
<evidence type="ECO:0000313" key="4">
    <source>
        <dbReference type="WBParaSite" id="GPUH_0001974701-mRNA-1"/>
    </source>
</evidence>
<feature type="region of interest" description="Disordered" evidence="1">
    <location>
        <begin position="141"/>
        <end position="195"/>
    </location>
</feature>
<reference evidence="4" key="1">
    <citation type="submission" date="2016-06" db="UniProtKB">
        <authorList>
            <consortium name="WormBaseParasite"/>
        </authorList>
    </citation>
    <scope>IDENTIFICATION</scope>
</reference>
<reference evidence="2 3" key="2">
    <citation type="submission" date="2018-11" db="EMBL/GenBank/DDBJ databases">
        <authorList>
            <consortium name="Pathogen Informatics"/>
        </authorList>
    </citation>
    <scope>NUCLEOTIDE SEQUENCE [LARGE SCALE GENOMIC DNA]</scope>
</reference>
<evidence type="ECO:0000313" key="3">
    <source>
        <dbReference type="Proteomes" id="UP000271098"/>
    </source>
</evidence>
<dbReference type="WBParaSite" id="GPUH_0001974701-mRNA-1">
    <property type="protein sequence ID" value="GPUH_0001974701-mRNA-1"/>
    <property type="gene ID" value="GPUH_0001974701"/>
</dbReference>
<dbReference type="Proteomes" id="UP000271098">
    <property type="component" value="Unassembled WGS sequence"/>
</dbReference>
<dbReference type="EMBL" id="UYRT01089029">
    <property type="protein sequence ID" value="VDN34429.1"/>
    <property type="molecule type" value="Genomic_DNA"/>
</dbReference>
<dbReference type="AlphaFoldDB" id="A0A183EFI1"/>
<feature type="compositionally biased region" description="Polar residues" evidence="1">
    <location>
        <begin position="169"/>
        <end position="182"/>
    </location>
</feature>
<protein>
    <submittedName>
        <fullName evidence="2 4">Uncharacterized protein</fullName>
    </submittedName>
</protein>
<dbReference type="OrthoDB" id="5847181at2759"/>
<gene>
    <name evidence="2" type="ORF">GPUH_LOCUS19722</name>
</gene>